<comment type="caution">
    <text evidence="3">The sequence shown here is derived from an EMBL/GenBank/DDBJ whole genome shotgun (WGS) entry which is preliminary data.</text>
</comment>
<dbReference type="PROSITE" id="PS51819">
    <property type="entry name" value="VOC"/>
    <property type="match status" value="1"/>
</dbReference>
<dbReference type="GO" id="GO:0046872">
    <property type="term" value="F:metal ion binding"/>
    <property type="evidence" value="ECO:0007669"/>
    <property type="project" value="UniProtKB-KW"/>
</dbReference>
<dbReference type="Proteomes" id="UP000076643">
    <property type="component" value="Unassembled WGS sequence"/>
</dbReference>
<gene>
    <name evidence="3" type="ORF">N475_25715</name>
</gene>
<keyword evidence="3" id="KW-0808">Transferase</keyword>
<evidence type="ECO:0000256" key="1">
    <source>
        <dbReference type="ARBA" id="ARBA00022723"/>
    </source>
</evidence>
<dbReference type="InterPro" id="IPR051332">
    <property type="entry name" value="Fosfomycin_Res_Enzymes"/>
</dbReference>
<dbReference type="AlphaFoldDB" id="A0A167AY55"/>
<keyword evidence="4" id="KW-1185">Reference proteome</keyword>
<dbReference type="PROSITE" id="PS00934">
    <property type="entry name" value="GLYOXALASE_I_1"/>
    <property type="match status" value="1"/>
</dbReference>
<dbReference type="PANTHER" id="PTHR36113">
    <property type="entry name" value="LYASE, PUTATIVE-RELATED-RELATED"/>
    <property type="match status" value="1"/>
</dbReference>
<proteinExistence type="predicted"/>
<dbReference type="PATRIC" id="fig|1365250.3.peg.469"/>
<dbReference type="PANTHER" id="PTHR36113:SF6">
    <property type="entry name" value="FOSFOMYCIN RESISTANCE PROTEIN FOSX"/>
    <property type="match status" value="1"/>
</dbReference>
<reference evidence="3 4" key="1">
    <citation type="submission" date="2013-07" db="EMBL/GenBank/DDBJ databases">
        <title>Comparative Genomic and Metabolomic Analysis of Twelve Strains of Pseudoalteromonas luteoviolacea.</title>
        <authorList>
            <person name="Vynne N.G."/>
            <person name="Mansson M."/>
            <person name="Gram L."/>
        </authorList>
    </citation>
    <scope>NUCLEOTIDE SEQUENCE [LARGE SCALE GENOMIC DNA]</scope>
    <source>
        <strain evidence="3 4">DSM 6061</strain>
    </source>
</reference>
<protein>
    <submittedName>
        <fullName evidence="3">Glutathione transferase</fullName>
    </submittedName>
</protein>
<dbReference type="InterPro" id="IPR037523">
    <property type="entry name" value="VOC_core"/>
</dbReference>
<dbReference type="NCBIfam" id="NF000124">
    <property type="entry name" value="fos-Vibrio"/>
    <property type="match status" value="1"/>
</dbReference>
<evidence type="ECO:0000313" key="3">
    <source>
        <dbReference type="EMBL" id="KZN45940.1"/>
    </source>
</evidence>
<feature type="domain" description="VOC" evidence="2">
    <location>
        <begin position="8"/>
        <end position="116"/>
    </location>
</feature>
<dbReference type="Pfam" id="PF00903">
    <property type="entry name" value="Glyoxalase"/>
    <property type="match status" value="1"/>
</dbReference>
<dbReference type="GO" id="GO:0004462">
    <property type="term" value="F:lactoylglutathione lyase activity"/>
    <property type="evidence" value="ECO:0007669"/>
    <property type="project" value="InterPro"/>
</dbReference>
<dbReference type="Gene3D" id="3.10.180.10">
    <property type="entry name" value="2,3-Dihydroxybiphenyl 1,2-Dioxygenase, domain 1"/>
    <property type="match status" value="1"/>
</dbReference>
<evidence type="ECO:0000259" key="2">
    <source>
        <dbReference type="PROSITE" id="PS51819"/>
    </source>
</evidence>
<dbReference type="InterPro" id="IPR029068">
    <property type="entry name" value="Glyas_Bleomycin-R_OHBP_Dase"/>
</dbReference>
<accession>A0A167AY55</accession>
<dbReference type="SUPFAM" id="SSF54593">
    <property type="entry name" value="Glyoxalase/Bleomycin resistance protein/Dihydroxybiphenyl dioxygenase"/>
    <property type="match status" value="1"/>
</dbReference>
<dbReference type="InterPro" id="IPR018146">
    <property type="entry name" value="Glyoxalase_1_CS"/>
</dbReference>
<organism evidence="3 4">
    <name type="scientific">Pseudoalteromonas luteoviolacea DSM 6061</name>
    <dbReference type="NCBI Taxonomy" id="1365250"/>
    <lineage>
        <taxon>Bacteria</taxon>
        <taxon>Pseudomonadati</taxon>
        <taxon>Pseudomonadota</taxon>
        <taxon>Gammaproteobacteria</taxon>
        <taxon>Alteromonadales</taxon>
        <taxon>Pseudoalteromonadaceae</taxon>
        <taxon>Pseudoalteromonas</taxon>
    </lineage>
</organism>
<dbReference type="NCBIfam" id="NF000496">
    <property type="entry name" value="Fos_GSH"/>
    <property type="match status" value="1"/>
</dbReference>
<name>A0A167AY55_9GAMM</name>
<dbReference type="InterPro" id="IPR004360">
    <property type="entry name" value="Glyas_Fos-R_dOase_dom"/>
</dbReference>
<dbReference type="EMBL" id="AUYB01000037">
    <property type="protein sequence ID" value="KZN45940.1"/>
    <property type="molecule type" value="Genomic_DNA"/>
</dbReference>
<sequence>MEEAVILGLNHITIAVSDLESSLQFYRDILGFTAHAKWDKGAYLSVGELWFCLSFDEPCLKADYTHVAFDIASEEFDAFAKRIVSLGVDVWKENKSEGQSLYILDPDGHKLEIHSGSLESRLKSLRTKPYSGLVWL</sequence>
<keyword evidence="1" id="KW-0479">Metal-binding</keyword>
<evidence type="ECO:0000313" key="4">
    <source>
        <dbReference type="Proteomes" id="UP000076643"/>
    </source>
</evidence>
<dbReference type="GO" id="GO:0016740">
    <property type="term" value="F:transferase activity"/>
    <property type="evidence" value="ECO:0007669"/>
    <property type="project" value="UniProtKB-KW"/>
</dbReference>
<dbReference type="CDD" id="cd07244">
    <property type="entry name" value="FosA"/>
    <property type="match status" value="1"/>
</dbReference>